<dbReference type="CDD" id="cd00293">
    <property type="entry name" value="USP-like"/>
    <property type="match status" value="2"/>
</dbReference>
<name>A0A7W4VXR6_9ACTN</name>
<evidence type="ECO:0000313" key="3">
    <source>
        <dbReference type="EMBL" id="MBB3043751.1"/>
    </source>
</evidence>
<dbReference type="EMBL" id="JACHWR010000002">
    <property type="protein sequence ID" value="MBB3043751.1"/>
    <property type="molecule type" value="Genomic_DNA"/>
</dbReference>
<sequence>MGDIRCGVLVAVGPDGAGDGTLDFAVAEAQRRETGVELLHVVHSLVVSAREERIQAIDRSLTAVGRRVLSDVSARLRGRLVDRLPVSTQLLTGPVSATIVERASDADLIVLERRDASKVDRLLTMSISTRVAARADRPVAVVPSAWRSDPTVELPVTVGVDRPLETLEQVETAAGYARMAGRPLTVLHAVWIAEAYQDAIGLGRDREEWVREATTRVELDLATLTDRESVDLTTDVCWARPVDALVAASQASSLLVLSRRGDGHVMRGALGGITRAVLQHTRCPVLIVDRT</sequence>
<reference evidence="3 4" key="1">
    <citation type="submission" date="2020-08" db="EMBL/GenBank/DDBJ databases">
        <title>Sequencing the genomes of 1000 actinobacteria strains.</title>
        <authorList>
            <person name="Klenk H.-P."/>
        </authorList>
    </citation>
    <scope>NUCLEOTIDE SEQUENCE [LARGE SCALE GENOMIC DNA]</scope>
    <source>
        <strain evidence="3 4">DSM 105498</strain>
    </source>
</reference>
<dbReference type="InterPro" id="IPR006016">
    <property type="entry name" value="UspA"/>
</dbReference>
<organism evidence="3 4">
    <name type="scientific">Nocardioides soli</name>
    <dbReference type="NCBI Taxonomy" id="1036020"/>
    <lineage>
        <taxon>Bacteria</taxon>
        <taxon>Bacillati</taxon>
        <taxon>Actinomycetota</taxon>
        <taxon>Actinomycetes</taxon>
        <taxon>Propionibacteriales</taxon>
        <taxon>Nocardioidaceae</taxon>
        <taxon>Nocardioides</taxon>
    </lineage>
</organism>
<proteinExistence type="inferred from homology"/>
<dbReference type="Gene3D" id="3.40.50.620">
    <property type="entry name" value="HUPs"/>
    <property type="match status" value="2"/>
</dbReference>
<dbReference type="AlphaFoldDB" id="A0A7W4VXR6"/>
<dbReference type="SUPFAM" id="SSF52402">
    <property type="entry name" value="Adenine nucleotide alpha hydrolases-like"/>
    <property type="match status" value="2"/>
</dbReference>
<comment type="similarity">
    <text evidence="1">Belongs to the universal stress protein A family.</text>
</comment>
<gene>
    <name evidence="3" type="ORF">FHU40_003569</name>
</gene>
<feature type="domain" description="UspA" evidence="2">
    <location>
        <begin position="8"/>
        <end position="143"/>
    </location>
</feature>
<feature type="domain" description="UspA" evidence="2">
    <location>
        <begin position="156"/>
        <end position="288"/>
    </location>
</feature>
<protein>
    <submittedName>
        <fullName evidence="3">Nucleotide-binding universal stress UspA family protein</fullName>
    </submittedName>
</protein>
<dbReference type="Pfam" id="PF00582">
    <property type="entry name" value="Usp"/>
    <property type="match status" value="2"/>
</dbReference>
<accession>A0A7W4VXR6</accession>
<dbReference type="PANTHER" id="PTHR46268:SF6">
    <property type="entry name" value="UNIVERSAL STRESS PROTEIN UP12"/>
    <property type="match status" value="1"/>
</dbReference>
<comment type="caution">
    <text evidence="3">The sequence shown here is derived from an EMBL/GenBank/DDBJ whole genome shotgun (WGS) entry which is preliminary data.</text>
</comment>
<evidence type="ECO:0000259" key="2">
    <source>
        <dbReference type="Pfam" id="PF00582"/>
    </source>
</evidence>
<dbReference type="Proteomes" id="UP000589626">
    <property type="component" value="Unassembled WGS sequence"/>
</dbReference>
<dbReference type="PRINTS" id="PR01438">
    <property type="entry name" value="UNVRSLSTRESS"/>
</dbReference>
<dbReference type="RefSeq" id="WP_183593526.1">
    <property type="nucleotide sequence ID" value="NZ_JACHWR010000002.1"/>
</dbReference>
<dbReference type="InterPro" id="IPR014729">
    <property type="entry name" value="Rossmann-like_a/b/a_fold"/>
</dbReference>
<keyword evidence="4" id="KW-1185">Reference proteome</keyword>
<dbReference type="PANTHER" id="PTHR46268">
    <property type="entry name" value="STRESS RESPONSE PROTEIN NHAX"/>
    <property type="match status" value="1"/>
</dbReference>
<dbReference type="InterPro" id="IPR006015">
    <property type="entry name" value="Universal_stress_UspA"/>
</dbReference>
<evidence type="ECO:0000313" key="4">
    <source>
        <dbReference type="Proteomes" id="UP000589626"/>
    </source>
</evidence>
<evidence type="ECO:0000256" key="1">
    <source>
        <dbReference type="ARBA" id="ARBA00008791"/>
    </source>
</evidence>